<keyword evidence="1" id="KW-0560">Oxidoreductase</keyword>
<gene>
    <name evidence="4" type="ORF">N7456_006485</name>
</gene>
<reference evidence="4" key="2">
    <citation type="journal article" date="2023" name="IMA Fungus">
        <title>Comparative genomic study of the Penicillium genus elucidates a diverse pangenome and 15 lateral gene transfer events.</title>
        <authorList>
            <person name="Petersen C."/>
            <person name="Sorensen T."/>
            <person name="Nielsen M.R."/>
            <person name="Sondergaard T.E."/>
            <person name="Sorensen J.L."/>
            <person name="Fitzpatrick D.A."/>
            <person name="Frisvad J.C."/>
            <person name="Nielsen K.L."/>
        </authorList>
    </citation>
    <scope>NUCLEOTIDE SEQUENCE</scope>
    <source>
        <strain evidence="4">IBT 30069</strain>
    </source>
</reference>
<comment type="similarity">
    <text evidence="2">Belongs to the aldo/keto reductase family. Aldo/keto reductase 2 subfamily.</text>
</comment>
<evidence type="ECO:0000256" key="1">
    <source>
        <dbReference type="ARBA" id="ARBA00023002"/>
    </source>
</evidence>
<evidence type="ECO:0000313" key="4">
    <source>
        <dbReference type="EMBL" id="KAJ5100433.1"/>
    </source>
</evidence>
<dbReference type="PANTHER" id="PTHR43364:SF4">
    <property type="entry name" value="NAD(P)-LINKED OXIDOREDUCTASE SUPERFAMILY PROTEIN"/>
    <property type="match status" value="1"/>
</dbReference>
<dbReference type="Proteomes" id="UP001149165">
    <property type="component" value="Unassembled WGS sequence"/>
</dbReference>
<evidence type="ECO:0000259" key="3">
    <source>
        <dbReference type="Pfam" id="PF00248"/>
    </source>
</evidence>
<keyword evidence="5" id="KW-1185">Reference proteome</keyword>
<dbReference type="PANTHER" id="PTHR43364">
    <property type="entry name" value="NADH-SPECIFIC METHYLGLYOXAL REDUCTASE-RELATED"/>
    <property type="match status" value="1"/>
</dbReference>
<dbReference type="SUPFAM" id="SSF51430">
    <property type="entry name" value="NAD(P)-linked oxidoreductase"/>
    <property type="match status" value="1"/>
</dbReference>
<dbReference type="Pfam" id="PF00248">
    <property type="entry name" value="Aldo_ket_red"/>
    <property type="match status" value="1"/>
</dbReference>
<dbReference type="InterPro" id="IPR023210">
    <property type="entry name" value="NADP_OxRdtase_dom"/>
</dbReference>
<dbReference type="Gene3D" id="3.20.20.100">
    <property type="entry name" value="NADP-dependent oxidoreductase domain"/>
    <property type="match status" value="1"/>
</dbReference>
<evidence type="ECO:0000256" key="2">
    <source>
        <dbReference type="ARBA" id="ARBA00038157"/>
    </source>
</evidence>
<dbReference type="InterPro" id="IPR050523">
    <property type="entry name" value="AKR_Detox_Biosynth"/>
</dbReference>
<feature type="domain" description="NADP-dependent oxidoreductase" evidence="3">
    <location>
        <begin position="6"/>
        <end position="295"/>
    </location>
</feature>
<accession>A0A9W9FHR3</accession>
<dbReference type="InterPro" id="IPR020471">
    <property type="entry name" value="AKR"/>
</dbReference>
<reference evidence="4" key="1">
    <citation type="submission" date="2022-11" db="EMBL/GenBank/DDBJ databases">
        <authorList>
            <person name="Petersen C."/>
        </authorList>
    </citation>
    <scope>NUCLEOTIDE SEQUENCE</scope>
    <source>
        <strain evidence="4">IBT 30069</strain>
    </source>
</reference>
<dbReference type="EMBL" id="JAPQKH010000004">
    <property type="protein sequence ID" value="KAJ5100433.1"/>
    <property type="molecule type" value="Genomic_DNA"/>
</dbReference>
<protein>
    <recommendedName>
        <fullName evidence="3">NADP-dependent oxidoreductase domain-containing protein</fullName>
    </recommendedName>
</protein>
<organism evidence="4 5">
    <name type="scientific">Penicillium angulare</name>
    <dbReference type="NCBI Taxonomy" id="116970"/>
    <lineage>
        <taxon>Eukaryota</taxon>
        <taxon>Fungi</taxon>
        <taxon>Dikarya</taxon>
        <taxon>Ascomycota</taxon>
        <taxon>Pezizomycotina</taxon>
        <taxon>Eurotiomycetes</taxon>
        <taxon>Eurotiomycetidae</taxon>
        <taxon>Eurotiales</taxon>
        <taxon>Aspergillaceae</taxon>
        <taxon>Penicillium</taxon>
    </lineage>
</organism>
<name>A0A9W9FHR3_9EURO</name>
<dbReference type="PRINTS" id="PR00069">
    <property type="entry name" value="ALDKETRDTASE"/>
</dbReference>
<dbReference type="InterPro" id="IPR036812">
    <property type="entry name" value="NAD(P)_OxRdtase_dom_sf"/>
</dbReference>
<dbReference type="CDD" id="cd19075">
    <property type="entry name" value="AKR_AKR7A1-5"/>
    <property type="match status" value="1"/>
</dbReference>
<comment type="caution">
    <text evidence="4">The sequence shown here is derived from an EMBL/GenBank/DDBJ whole genome shotgun (WGS) entry which is preliminary data.</text>
</comment>
<evidence type="ECO:0000313" key="5">
    <source>
        <dbReference type="Proteomes" id="UP001149165"/>
    </source>
</evidence>
<sequence length="312" mass="34805">MCFSGKDDLIPALEAIKSAGITEIDTAQMYGTNEADLGASNAASMGFIISTKNYGGWKKGEALQPDNLLRTTEESLQKLAVNQVDIFYIHGPDRTMELDEWVPTVQKIYEQGKFRRFGVSNFSAQEVRDLWEYSKAKGYVLPTVYQGNYNAVSRHIEATLFPTLRELGVAFYAYSPVAGGFLTKSAKALREGTEGGRFTVDPEKETSLGNMYRNMYFKPTMLEALDRWGELAQEQGVTNAELAYRWMYYHSHINPELGDHLILGASRLGHIAPTVDGLKRGPLKPEVAKGVDDIWSLIEADAIVNNFDEVKP</sequence>
<proteinExistence type="inferred from homology"/>
<dbReference type="AlphaFoldDB" id="A0A9W9FHR3"/>
<dbReference type="OrthoDB" id="48988at2759"/>
<dbReference type="GO" id="GO:0016491">
    <property type="term" value="F:oxidoreductase activity"/>
    <property type="evidence" value="ECO:0007669"/>
    <property type="project" value="UniProtKB-KW"/>
</dbReference>